<keyword evidence="4 9" id="KW-0812">Transmembrane</keyword>
<proteinExistence type="inferred from homology"/>
<evidence type="ECO:0000259" key="10">
    <source>
        <dbReference type="PROSITE" id="PS50929"/>
    </source>
</evidence>
<dbReference type="Pfam" id="PF00664">
    <property type="entry name" value="ABC_membrane"/>
    <property type="match status" value="1"/>
</dbReference>
<gene>
    <name evidence="11" type="ORF">EGW08_023190</name>
</gene>
<dbReference type="InterPro" id="IPR011527">
    <property type="entry name" value="ABC1_TM_dom"/>
</dbReference>
<keyword evidence="3" id="KW-0813">Transport</keyword>
<dbReference type="GO" id="GO:0005886">
    <property type="term" value="C:plasma membrane"/>
    <property type="evidence" value="ECO:0007669"/>
    <property type="project" value="TreeGrafter"/>
</dbReference>
<dbReference type="SUPFAM" id="SSF90123">
    <property type="entry name" value="ABC transporter transmembrane region"/>
    <property type="match status" value="1"/>
</dbReference>
<dbReference type="Proteomes" id="UP000271974">
    <property type="component" value="Unassembled WGS sequence"/>
</dbReference>
<dbReference type="GO" id="GO:0005524">
    <property type="term" value="F:ATP binding"/>
    <property type="evidence" value="ECO:0007669"/>
    <property type="project" value="UniProtKB-KW"/>
</dbReference>
<evidence type="ECO:0000256" key="9">
    <source>
        <dbReference type="SAM" id="Phobius"/>
    </source>
</evidence>
<evidence type="ECO:0000313" key="11">
    <source>
        <dbReference type="EMBL" id="RUS69047.1"/>
    </source>
</evidence>
<evidence type="ECO:0000256" key="5">
    <source>
        <dbReference type="ARBA" id="ARBA00022741"/>
    </source>
</evidence>
<dbReference type="Gene3D" id="1.20.1560.10">
    <property type="entry name" value="ABC transporter type 1, transmembrane domain"/>
    <property type="match status" value="1"/>
</dbReference>
<evidence type="ECO:0000256" key="1">
    <source>
        <dbReference type="ARBA" id="ARBA00004141"/>
    </source>
</evidence>
<keyword evidence="8 9" id="KW-0472">Membrane</keyword>
<dbReference type="InterPro" id="IPR036640">
    <property type="entry name" value="ABC1_TM_sf"/>
</dbReference>
<keyword evidence="6" id="KW-0067">ATP-binding</keyword>
<evidence type="ECO:0000256" key="7">
    <source>
        <dbReference type="ARBA" id="ARBA00022989"/>
    </source>
</evidence>
<evidence type="ECO:0000256" key="3">
    <source>
        <dbReference type="ARBA" id="ARBA00022448"/>
    </source>
</evidence>
<comment type="caution">
    <text evidence="11">The sequence shown here is derived from an EMBL/GenBank/DDBJ whole genome shotgun (WGS) entry which is preliminary data.</text>
</comment>
<dbReference type="GO" id="GO:0140359">
    <property type="term" value="F:ABC-type transporter activity"/>
    <property type="evidence" value="ECO:0007669"/>
    <property type="project" value="InterPro"/>
</dbReference>
<keyword evidence="12" id="KW-1185">Reference proteome</keyword>
<keyword evidence="5" id="KW-0547">Nucleotide-binding</keyword>
<evidence type="ECO:0000256" key="2">
    <source>
        <dbReference type="ARBA" id="ARBA00009726"/>
    </source>
</evidence>
<keyword evidence="7 9" id="KW-1133">Transmembrane helix</keyword>
<feature type="domain" description="ABC transmembrane type-1" evidence="10">
    <location>
        <begin position="93"/>
        <end position="191"/>
    </location>
</feature>
<feature type="transmembrane region" description="Helical" evidence="9">
    <location>
        <begin position="128"/>
        <end position="147"/>
    </location>
</feature>
<accession>A0A3S1AWD2</accession>
<evidence type="ECO:0000256" key="4">
    <source>
        <dbReference type="ARBA" id="ARBA00022692"/>
    </source>
</evidence>
<feature type="transmembrane region" description="Helical" evidence="9">
    <location>
        <begin position="82"/>
        <end position="100"/>
    </location>
</feature>
<protein>
    <recommendedName>
        <fullName evidence="10">ABC transmembrane type-1 domain-containing protein</fullName>
    </recommendedName>
</protein>
<dbReference type="InterPro" id="IPR050173">
    <property type="entry name" value="ABC_transporter_C-like"/>
</dbReference>
<comment type="similarity">
    <text evidence="2">Belongs to the ABC transporter superfamily. ABCC family. Conjugate transporter (TC 3.A.1.208) subfamily.</text>
</comment>
<dbReference type="PROSITE" id="PS50929">
    <property type="entry name" value="ABC_TM1F"/>
    <property type="match status" value="1"/>
</dbReference>
<dbReference type="OrthoDB" id="6500128at2759"/>
<reference evidence="11 12" key="1">
    <citation type="submission" date="2019-01" db="EMBL/GenBank/DDBJ databases">
        <title>A draft genome assembly of the solar-powered sea slug Elysia chlorotica.</title>
        <authorList>
            <person name="Cai H."/>
            <person name="Li Q."/>
            <person name="Fang X."/>
            <person name="Li J."/>
            <person name="Curtis N.E."/>
            <person name="Altenburger A."/>
            <person name="Shibata T."/>
            <person name="Feng M."/>
            <person name="Maeda T."/>
            <person name="Schwartz J.A."/>
            <person name="Shigenobu S."/>
            <person name="Lundholm N."/>
            <person name="Nishiyama T."/>
            <person name="Yang H."/>
            <person name="Hasebe M."/>
            <person name="Li S."/>
            <person name="Pierce S.K."/>
            <person name="Wang J."/>
        </authorList>
    </citation>
    <scope>NUCLEOTIDE SEQUENCE [LARGE SCALE GENOMIC DNA]</scope>
    <source>
        <strain evidence="11">EC2010</strain>
        <tissue evidence="11">Whole organism of an adult</tissue>
    </source>
</reference>
<dbReference type="PANTHER" id="PTHR24223">
    <property type="entry name" value="ATP-BINDING CASSETTE SUB-FAMILY C"/>
    <property type="match status" value="1"/>
</dbReference>
<dbReference type="AlphaFoldDB" id="A0A3S1AWD2"/>
<evidence type="ECO:0000313" key="12">
    <source>
        <dbReference type="Proteomes" id="UP000271974"/>
    </source>
</evidence>
<dbReference type="EMBL" id="RQTK01001854">
    <property type="protein sequence ID" value="RUS69047.1"/>
    <property type="molecule type" value="Genomic_DNA"/>
</dbReference>
<evidence type="ECO:0000256" key="6">
    <source>
        <dbReference type="ARBA" id="ARBA00022840"/>
    </source>
</evidence>
<sequence>MDESLRHKNPNPILGANPLSKLTFWWLNPLFRKGYKGWLEESDMYNVCPRDSSKLLGENLQASWIKEMEGSKRGGKPSLMRALVRVFGVQYMLVGLIAMIEEFVKLVQPVLLAEFLDYFSARSTTSDIQAWLYATGVLLCTVTMALLHHQYFLGSARIGMNARVGTCALIYKKSLRLSNKSLNESSVGQIV</sequence>
<dbReference type="PANTHER" id="PTHR24223:SF456">
    <property type="entry name" value="MULTIDRUG RESISTANCE-ASSOCIATED PROTEIN LETHAL(2)03659"/>
    <property type="match status" value="1"/>
</dbReference>
<feature type="non-terminal residue" evidence="11">
    <location>
        <position position="191"/>
    </location>
</feature>
<organism evidence="11 12">
    <name type="scientific">Elysia chlorotica</name>
    <name type="common">Eastern emerald elysia</name>
    <name type="synonym">Sea slug</name>
    <dbReference type="NCBI Taxonomy" id="188477"/>
    <lineage>
        <taxon>Eukaryota</taxon>
        <taxon>Metazoa</taxon>
        <taxon>Spiralia</taxon>
        <taxon>Lophotrochozoa</taxon>
        <taxon>Mollusca</taxon>
        <taxon>Gastropoda</taxon>
        <taxon>Heterobranchia</taxon>
        <taxon>Euthyneura</taxon>
        <taxon>Panpulmonata</taxon>
        <taxon>Sacoglossa</taxon>
        <taxon>Placobranchoidea</taxon>
        <taxon>Plakobranchidae</taxon>
        <taxon>Elysia</taxon>
    </lineage>
</organism>
<dbReference type="STRING" id="188477.A0A3S1AWD2"/>
<name>A0A3S1AWD2_ELYCH</name>
<evidence type="ECO:0000256" key="8">
    <source>
        <dbReference type="ARBA" id="ARBA00023136"/>
    </source>
</evidence>
<comment type="subcellular location">
    <subcellularLocation>
        <location evidence="1">Membrane</location>
        <topology evidence="1">Multi-pass membrane protein</topology>
    </subcellularLocation>
</comment>